<dbReference type="GO" id="GO:0004825">
    <property type="term" value="F:methionine-tRNA ligase activity"/>
    <property type="evidence" value="ECO:0007669"/>
    <property type="project" value="UniProtKB-EC"/>
</dbReference>
<accession>A0A316VKS9</accession>
<evidence type="ECO:0000256" key="9">
    <source>
        <dbReference type="ARBA" id="ARBA00023146"/>
    </source>
</evidence>
<evidence type="ECO:0000313" key="16">
    <source>
        <dbReference type="Proteomes" id="UP000245771"/>
    </source>
</evidence>
<organism evidence="15 16">
    <name type="scientific">Meira miltonrushii</name>
    <dbReference type="NCBI Taxonomy" id="1280837"/>
    <lineage>
        <taxon>Eukaryota</taxon>
        <taxon>Fungi</taxon>
        <taxon>Dikarya</taxon>
        <taxon>Basidiomycota</taxon>
        <taxon>Ustilaginomycotina</taxon>
        <taxon>Exobasidiomycetes</taxon>
        <taxon>Exobasidiales</taxon>
        <taxon>Brachybasidiaceae</taxon>
        <taxon>Meira</taxon>
    </lineage>
</organism>
<dbReference type="NCBIfam" id="TIGR00398">
    <property type="entry name" value="metG"/>
    <property type="match status" value="1"/>
</dbReference>
<evidence type="ECO:0000256" key="2">
    <source>
        <dbReference type="ARBA" id="ARBA00005594"/>
    </source>
</evidence>
<evidence type="ECO:0000256" key="7">
    <source>
        <dbReference type="ARBA" id="ARBA00022840"/>
    </source>
</evidence>
<evidence type="ECO:0000256" key="5">
    <source>
        <dbReference type="ARBA" id="ARBA00022598"/>
    </source>
</evidence>
<dbReference type="InterPro" id="IPR033911">
    <property type="entry name" value="MetRS_core"/>
</dbReference>
<keyword evidence="5 12" id="KW-0436">Ligase</keyword>
<keyword evidence="16" id="KW-1185">Reference proteome</keyword>
<dbReference type="PROSITE" id="PS51185">
    <property type="entry name" value="WHEP_TRS_2"/>
    <property type="match status" value="1"/>
</dbReference>
<comment type="subcellular location">
    <subcellularLocation>
        <location evidence="1">Cytoplasm</location>
    </subcellularLocation>
</comment>
<dbReference type="FunCoup" id="A0A316VKS9">
    <property type="interactions" value="478"/>
</dbReference>
<evidence type="ECO:0000256" key="1">
    <source>
        <dbReference type="ARBA" id="ARBA00004496"/>
    </source>
</evidence>
<proteinExistence type="inferred from homology"/>
<name>A0A316VKS9_9BASI</name>
<evidence type="ECO:0000313" key="15">
    <source>
        <dbReference type="EMBL" id="PWN38166.1"/>
    </source>
</evidence>
<dbReference type="GeneID" id="37018090"/>
<keyword evidence="4" id="KW-0963">Cytoplasm</keyword>
<feature type="domain" description="WHEP-TRS" evidence="14">
    <location>
        <begin position="660"/>
        <end position="723"/>
    </location>
</feature>
<keyword evidence="8 12" id="KW-0648">Protein biosynthesis</keyword>
<feature type="coiled-coil region" evidence="13">
    <location>
        <begin position="661"/>
        <end position="722"/>
    </location>
</feature>
<dbReference type="SMART" id="SM00991">
    <property type="entry name" value="WHEP-TRS"/>
    <property type="match status" value="1"/>
</dbReference>
<dbReference type="Pfam" id="PF09334">
    <property type="entry name" value="tRNA-synt_1g"/>
    <property type="match status" value="1"/>
</dbReference>
<dbReference type="SUPFAM" id="SSF47060">
    <property type="entry name" value="S15/NS1 RNA-binding domain"/>
    <property type="match status" value="1"/>
</dbReference>
<comment type="catalytic activity">
    <reaction evidence="11">
        <text>tRNA(Met) + L-methionine + ATP = L-methionyl-tRNA(Met) + AMP + diphosphate</text>
        <dbReference type="Rhea" id="RHEA:13481"/>
        <dbReference type="Rhea" id="RHEA-COMP:9667"/>
        <dbReference type="Rhea" id="RHEA-COMP:9698"/>
        <dbReference type="ChEBI" id="CHEBI:30616"/>
        <dbReference type="ChEBI" id="CHEBI:33019"/>
        <dbReference type="ChEBI" id="CHEBI:57844"/>
        <dbReference type="ChEBI" id="CHEBI:78442"/>
        <dbReference type="ChEBI" id="CHEBI:78530"/>
        <dbReference type="ChEBI" id="CHEBI:456215"/>
        <dbReference type="EC" id="6.1.1.10"/>
    </reaction>
</comment>
<dbReference type="STRING" id="1280837.A0A316VKS9"/>
<dbReference type="InterPro" id="IPR041872">
    <property type="entry name" value="Anticodon_Met"/>
</dbReference>
<dbReference type="SUPFAM" id="SSF47323">
    <property type="entry name" value="Anticodon-binding domain of a subclass of class I aminoacyl-tRNA synthetases"/>
    <property type="match status" value="1"/>
</dbReference>
<dbReference type="SUPFAM" id="SSF57770">
    <property type="entry name" value="Methionyl-tRNA synthetase (MetRS), Zn-domain"/>
    <property type="match status" value="1"/>
</dbReference>
<evidence type="ECO:0000256" key="13">
    <source>
        <dbReference type="SAM" id="Coils"/>
    </source>
</evidence>
<dbReference type="InterPro" id="IPR023458">
    <property type="entry name" value="Met-tRNA_ligase_1"/>
</dbReference>
<dbReference type="EC" id="6.1.1.10" evidence="3"/>
<evidence type="ECO:0000256" key="10">
    <source>
        <dbReference type="ARBA" id="ARBA00030904"/>
    </source>
</evidence>
<evidence type="ECO:0000256" key="12">
    <source>
        <dbReference type="RuleBase" id="RU363039"/>
    </source>
</evidence>
<dbReference type="EMBL" id="KZ819602">
    <property type="protein sequence ID" value="PWN38166.1"/>
    <property type="molecule type" value="Genomic_DNA"/>
</dbReference>
<dbReference type="GO" id="GO:0017101">
    <property type="term" value="C:aminoacyl-tRNA synthetase multienzyme complex"/>
    <property type="evidence" value="ECO:0007669"/>
    <property type="project" value="TreeGrafter"/>
</dbReference>
<dbReference type="InterPro" id="IPR009080">
    <property type="entry name" value="tRNAsynth_Ia_anticodon-bd"/>
</dbReference>
<dbReference type="Proteomes" id="UP000245771">
    <property type="component" value="Unassembled WGS sequence"/>
</dbReference>
<dbReference type="PANTHER" id="PTHR45765">
    <property type="entry name" value="METHIONINE--TRNA LIGASE"/>
    <property type="match status" value="1"/>
</dbReference>
<evidence type="ECO:0000256" key="3">
    <source>
        <dbReference type="ARBA" id="ARBA00012838"/>
    </source>
</evidence>
<dbReference type="SUPFAM" id="SSF52374">
    <property type="entry name" value="Nucleotidylyl transferase"/>
    <property type="match status" value="1"/>
</dbReference>
<evidence type="ECO:0000256" key="11">
    <source>
        <dbReference type="ARBA" id="ARBA00047364"/>
    </source>
</evidence>
<protein>
    <recommendedName>
        <fullName evidence="3">methionine--tRNA ligase</fullName>
        <ecNumber evidence="3">6.1.1.10</ecNumber>
    </recommendedName>
    <alternativeName>
        <fullName evidence="10">Methionyl-tRNA synthetase</fullName>
    </alternativeName>
</protein>
<dbReference type="Gene3D" id="1.10.287.10">
    <property type="entry name" value="S15/NS1, RNA-binding"/>
    <property type="match status" value="1"/>
</dbReference>
<dbReference type="PRINTS" id="PR01041">
    <property type="entry name" value="TRNASYNTHMET"/>
</dbReference>
<dbReference type="GO" id="GO:0005829">
    <property type="term" value="C:cytosol"/>
    <property type="evidence" value="ECO:0007669"/>
    <property type="project" value="TreeGrafter"/>
</dbReference>
<dbReference type="Gene3D" id="2.20.28.20">
    <property type="entry name" value="Methionyl-tRNA synthetase, Zn-domain"/>
    <property type="match status" value="1"/>
</dbReference>
<dbReference type="InterPro" id="IPR029038">
    <property type="entry name" value="MetRS_Zn"/>
</dbReference>
<dbReference type="InterPro" id="IPR015413">
    <property type="entry name" value="Methionyl/Leucyl_tRNA_Synth"/>
</dbReference>
<dbReference type="PROSITE" id="PS00178">
    <property type="entry name" value="AA_TRNA_LIGASE_I"/>
    <property type="match status" value="1"/>
</dbReference>
<evidence type="ECO:0000256" key="4">
    <source>
        <dbReference type="ARBA" id="ARBA00022490"/>
    </source>
</evidence>
<reference evidence="15 16" key="1">
    <citation type="journal article" date="2018" name="Mol. Biol. Evol.">
        <title>Broad Genomic Sampling Reveals a Smut Pathogenic Ancestry of the Fungal Clade Ustilaginomycotina.</title>
        <authorList>
            <person name="Kijpornyongpan T."/>
            <person name="Mondo S.J."/>
            <person name="Barry K."/>
            <person name="Sandor L."/>
            <person name="Lee J."/>
            <person name="Lipzen A."/>
            <person name="Pangilinan J."/>
            <person name="LaButti K."/>
            <person name="Hainaut M."/>
            <person name="Henrissat B."/>
            <person name="Grigoriev I.V."/>
            <person name="Spatafora J.W."/>
            <person name="Aime M.C."/>
        </authorList>
    </citation>
    <scope>NUCLEOTIDE SEQUENCE [LARGE SCALE GENOMIC DNA]</scope>
    <source>
        <strain evidence="15 16">MCA 3882</strain>
    </source>
</reference>
<dbReference type="RefSeq" id="XP_025358468.1">
    <property type="nucleotide sequence ID" value="XM_025496309.1"/>
</dbReference>
<dbReference type="PANTHER" id="PTHR45765:SF1">
    <property type="entry name" value="METHIONINE--TRNA LIGASE, CYTOPLASMIC"/>
    <property type="match status" value="1"/>
</dbReference>
<dbReference type="InParanoid" id="A0A316VKS9"/>
<keyword evidence="9 12" id="KW-0030">Aminoacyl-tRNA synthetase</keyword>
<comment type="similarity">
    <text evidence="2 12">Belongs to the class-I aminoacyl-tRNA synthetase family.</text>
</comment>
<dbReference type="FunFam" id="2.20.28.20:FF:000001">
    <property type="entry name" value="Methionine--tRNA ligase"/>
    <property type="match status" value="1"/>
</dbReference>
<dbReference type="Pfam" id="PF19303">
    <property type="entry name" value="Anticodon_3"/>
    <property type="match status" value="1"/>
</dbReference>
<dbReference type="InterPro" id="IPR001412">
    <property type="entry name" value="aa-tRNA-synth_I_CS"/>
</dbReference>
<keyword evidence="13" id="KW-0175">Coiled coil</keyword>
<evidence type="ECO:0000259" key="14">
    <source>
        <dbReference type="PROSITE" id="PS51185"/>
    </source>
</evidence>
<dbReference type="OrthoDB" id="5844513at2759"/>
<dbReference type="InterPro" id="IPR009068">
    <property type="entry name" value="uS15_NS1_RNA-bd_sf"/>
</dbReference>
<keyword evidence="6 12" id="KW-0547">Nucleotide-binding</keyword>
<dbReference type="CDD" id="cd00814">
    <property type="entry name" value="MetRS_core"/>
    <property type="match status" value="1"/>
</dbReference>
<sequence>MASPFPVTLPESSTRRISSRDILIKTTRPSEDTPASERPIILPEPGKKNVLITSALPYVNNVPHLGNIVGSTLSADCYARYSRSRGRNTVYVCGTDEYGTASETQALKEGVTPQQLVDKYHTLHAQVYKWFKIGFDHFGRTTTPAQTKICQEIFLDLYNNGFMEERDVRQLWCPKDERFLADRYVEGICPKCGYDDARGDQCDKCGQLLDAVDLIQPRCKTCNSTPVQKDSTHMFLRIDSLQKETEDWARDAATRGGWSANSRHITESWFKEGLRPFSLSRDLKWGVPVPLKGFEKKVLYVWFDAPIGYPSITANYTSEWEKWWRDPENVRLFQFMGKDNVRFHTVIFPSCLIGTRKTWTKLHHINTTDYLQYESGKFSKSRNIGVFGDKAGSIGVPPDVWRFYLLVNRPETGDSLFSWSDFIARNNNELLSNLGNFVNRTLKFLAAKYDSTLPSIPEGKGLQAGPAPLAVNKDATDPISTFIRDVNDLLANYATAMDAVKLRLGLLTAMQISQRGNVFLSEVRLDNALFNDKKADCDAAMLLAVNLIYVLSSVFHPFMPDTTDSICQQLDANPRLLPVEDPSFALDLLPGHKINKPAHLFSRIDEKKENEWRQMFGGEQDAKAAAGADAKPAISKKQAAKQAKAAKKAAEPKVKNPTPEYIALEEQVKQQGDVVKKLKEEAKKAGGNANNSAEVDTEVSKLLKLKEQMSDLGDQLAALEIKEETKA</sequence>
<dbReference type="InterPro" id="IPR000738">
    <property type="entry name" value="WHEP-TRS_dom"/>
</dbReference>
<dbReference type="InterPro" id="IPR014758">
    <property type="entry name" value="Met-tRNA_synth"/>
</dbReference>
<dbReference type="Gene3D" id="1.10.730.10">
    <property type="entry name" value="Isoleucyl-tRNA Synthetase, Domain 1"/>
    <property type="match status" value="1"/>
</dbReference>
<keyword evidence="7 12" id="KW-0067">ATP-binding</keyword>
<dbReference type="Gene3D" id="3.40.50.620">
    <property type="entry name" value="HUPs"/>
    <property type="match status" value="1"/>
</dbReference>
<dbReference type="AlphaFoldDB" id="A0A316VKS9"/>
<dbReference type="GO" id="GO:0006431">
    <property type="term" value="P:methionyl-tRNA aminoacylation"/>
    <property type="evidence" value="ECO:0007669"/>
    <property type="project" value="InterPro"/>
</dbReference>
<evidence type="ECO:0000256" key="8">
    <source>
        <dbReference type="ARBA" id="ARBA00022917"/>
    </source>
</evidence>
<dbReference type="GO" id="GO:0005524">
    <property type="term" value="F:ATP binding"/>
    <property type="evidence" value="ECO:0007669"/>
    <property type="project" value="UniProtKB-KW"/>
</dbReference>
<evidence type="ECO:0000256" key="6">
    <source>
        <dbReference type="ARBA" id="ARBA00022741"/>
    </source>
</evidence>
<dbReference type="InterPro" id="IPR014729">
    <property type="entry name" value="Rossmann-like_a/b/a_fold"/>
</dbReference>
<gene>
    <name evidence="15" type="ORF">FA14DRAFT_118747</name>
</gene>